<accession>A0AA36FPA0</accession>
<organism evidence="1 2">
    <name type="scientific">Octopus vulgaris</name>
    <name type="common">Common octopus</name>
    <dbReference type="NCBI Taxonomy" id="6645"/>
    <lineage>
        <taxon>Eukaryota</taxon>
        <taxon>Metazoa</taxon>
        <taxon>Spiralia</taxon>
        <taxon>Lophotrochozoa</taxon>
        <taxon>Mollusca</taxon>
        <taxon>Cephalopoda</taxon>
        <taxon>Coleoidea</taxon>
        <taxon>Octopodiformes</taxon>
        <taxon>Octopoda</taxon>
        <taxon>Incirrata</taxon>
        <taxon>Octopodidae</taxon>
        <taxon>Octopus</taxon>
    </lineage>
</organism>
<dbReference type="EMBL" id="OX597842">
    <property type="protein sequence ID" value="CAI9744154.1"/>
    <property type="molecule type" value="Genomic_DNA"/>
</dbReference>
<reference evidence="1" key="1">
    <citation type="submission" date="2023-08" db="EMBL/GenBank/DDBJ databases">
        <authorList>
            <person name="Alioto T."/>
            <person name="Alioto T."/>
            <person name="Gomez Garrido J."/>
        </authorList>
    </citation>
    <scope>NUCLEOTIDE SEQUENCE</scope>
</reference>
<name>A0AA36FPA0_OCTVU</name>
<evidence type="ECO:0000313" key="1">
    <source>
        <dbReference type="EMBL" id="CAI9744154.1"/>
    </source>
</evidence>
<evidence type="ECO:0000313" key="2">
    <source>
        <dbReference type="Proteomes" id="UP001162480"/>
    </source>
</evidence>
<keyword evidence="2" id="KW-1185">Reference proteome</keyword>
<dbReference type="Proteomes" id="UP001162480">
    <property type="component" value="Chromosome 29"/>
</dbReference>
<dbReference type="AlphaFoldDB" id="A0AA36FPA0"/>
<protein>
    <submittedName>
        <fullName evidence="1">Uncharacterized protein</fullName>
    </submittedName>
</protein>
<sequence>MVTVSLRTPPYALMDFVLFKKNHIIQHSYLVQQISERNESECKLQLTVKPKRVVALRCPGNFTNSNVEI</sequence>
<gene>
    <name evidence="1" type="ORF">OCTVUL_1B002354</name>
</gene>
<proteinExistence type="predicted"/>